<organism evidence="18 19">
    <name type="scientific">Aristolochia fimbriata</name>
    <name type="common">White veined hardy Dutchman's pipe vine</name>
    <dbReference type="NCBI Taxonomy" id="158543"/>
    <lineage>
        <taxon>Eukaryota</taxon>
        <taxon>Viridiplantae</taxon>
        <taxon>Streptophyta</taxon>
        <taxon>Embryophyta</taxon>
        <taxon>Tracheophyta</taxon>
        <taxon>Spermatophyta</taxon>
        <taxon>Magnoliopsida</taxon>
        <taxon>Magnoliidae</taxon>
        <taxon>Piperales</taxon>
        <taxon>Aristolochiaceae</taxon>
        <taxon>Aristolochia</taxon>
    </lineage>
</organism>
<evidence type="ECO:0000313" key="18">
    <source>
        <dbReference type="EMBL" id="KAG9455992.1"/>
    </source>
</evidence>
<accession>A0AAV7F4F3</accession>
<dbReference type="FunFam" id="3.40.190.10:FF:000217">
    <property type="entry name" value="Glutamate receptor"/>
    <property type="match status" value="1"/>
</dbReference>
<evidence type="ECO:0000256" key="9">
    <source>
        <dbReference type="ARBA" id="ARBA00023170"/>
    </source>
</evidence>
<evidence type="ECO:0000256" key="1">
    <source>
        <dbReference type="ARBA" id="ARBA00004141"/>
    </source>
</evidence>
<keyword evidence="3 13" id="KW-0813">Transport</keyword>
<dbReference type="InterPro" id="IPR028082">
    <property type="entry name" value="Peripla_BP_I"/>
</dbReference>
<dbReference type="Gene3D" id="3.40.50.2300">
    <property type="match status" value="2"/>
</dbReference>
<feature type="compositionally biased region" description="Polar residues" evidence="15">
    <location>
        <begin position="900"/>
        <end position="913"/>
    </location>
</feature>
<dbReference type="Pfam" id="PF01094">
    <property type="entry name" value="ANF_receptor"/>
    <property type="match status" value="1"/>
</dbReference>
<comment type="caution">
    <text evidence="18">The sequence shown here is derived from an EMBL/GenBank/DDBJ whole genome shotgun (WGS) entry which is preliminary data.</text>
</comment>
<evidence type="ECO:0000256" key="11">
    <source>
        <dbReference type="ARBA" id="ARBA00023286"/>
    </source>
</evidence>
<feature type="transmembrane region" description="Helical" evidence="16">
    <location>
        <begin position="826"/>
        <end position="848"/>
    </location>
</feature>
<evidence type="ECO:0000256" key="7">
    <source>
        <dbReference type="ARBA" id="ARBA00023065"/>
    </source>
</evidence>
<feature type="transmembrane region" description="Helical" evidence="16">
    <location>
        <begin position="16"/>
        <end position="35"/>
    </location>
</feature>
<evidence type="ECO:0000259" key="17">
    <source>
        <dbReference type="SMART" id="SM00079"/>
    </source>
</evidence>
<keyword evidence="5" id="KW-0732">Signal</keyword>
<keyword evidence="8 13" id="KW-0472">Membrane</keyword>
<dbReference type="AlphaFoldDB" id="A0AAV7F4F3"/>
<feature type="region of interest" description="Disordered" evidence="15">
    <location>
        <begin position="859"/>
        <end position="932"/>
    </location>
</feature>
<gene>
    <name evidence="18" type="ORF">H6P81_000500</name>
</gene>
<sequence length="932" mass="102744">MKADQLKLLLFNHNKYSFLIFFIFWPAFLIGISAAENGRVNVHVGVILDLGSVDGVVYNSSISMAVEDFYRTIGREYRTRLVLHYRDSKSSVVEAAAAAYTFGVEAIIGPQTSEEADFVAHMGTEARVPIVSFSAVKSTLIKTSPSRTPYFIRVAQSDSTQARPIAAILKAFNWKDVILVHDDSYRGNGLIPYLTEAFRQVLCGTSVVFRTIALPSSTADEAGIRQIVGDFIGLTARVFIVHLPVSLAGIFFRQVNEAGMMVVLENNILGSFFFSSLSTASMEGVLGIKTYVPKSLLLDNFRLRWKRKFQKQHPEADVSDIGVYALWAYDAAWATAMAAEKAFSAGVSPYIPTSAGTNYSTALMEGSRVRSTKLLQALIATPFHGLTGEINLGAEPQLNSSSTIFEITNVASDDGERKVGYWTSSLGLSRTLTQTTTNNKSHKSTESSEDLAAIIWPGGNTRIPKSPVDPSNVTVFIRFVKVEWDPMLKRNVTKGYAVDIFLTVLDSMPYKVLPDFQPYDNGRVDDLGYYDDLIYQLYEKRYDAVVGDVTITGNRSNYVDFTHPAAVTKKYGWFLAPVSVELWFATAGISVLKGILIWFFEHSTNEEFQGTTADKVGKILYFSFTIFVFANREKLQTNHARFISGLWTFVVFVLVTSYGANLTSILTVEKLRPKVTDLQTLINNKEKIGCQSASSLELRYYLKLMGADESNIKTYASVEEYAEALNLGSANGGVSAIVDEVPYIKIFLKNNCRNYTMAGKTYQTGGFGFAFARGSPMVSDVSRAILRLEQVKTNEIESKWFGNTTCPDPLEATDIGNELSLSSFRFVYLTTLSISAATVILYLINIWYEQRKRAGIAAAEDSKNDAGEDSHDDPAQAVDETDTATHNSDQDAAPVMVGGSRNSDQAGPSSPAGSESRFAASKYRSSEITSQK</sequence>
<dbReference type="Gene3D" id="1.10.287.70">
    <property type="match status" value="1"/>
</dbReference>
<feature type="transmembrane region" description="Helical" evidence="16">
    <location>
        <begin position="580"/>
        <end position="600"/>
    </location>
</feature>
<keyword evidence="10" id="KW-0325">Glycoprotein</keyword>
<dbReference type="Gene3D" id="3.40.190.10">
    <property type="entry name" value="Periplasmic binding protein-like II"/>
    <property type="match status" value="1"/>
</dbReference>
<dbReference type="InterPro" id="IPR001828">
    <property type="entry name" value="ANF_lig-bd_rcpt"/>
</dbReference>
<evidence type="ECO:0000256" key="15">
    <source>
        <dbReference type="SAM" id="MobiDB-lite"/>
    </source>
</evidence>
<evidence type="ECO:0000313" key="19">
    <source>
        <dbReference type="Proteomes" id="UP000825729"/>
    </source>
</evidence>
<evidence type="ECO:0000256" key="13">
    <source>
        <dbReference type="PIRNR" id="PIRNR037090"/>
    </source>
</evidence>
<dbReference type="InterPro" id="IPR001320">
    <property type="entry name" value="Iontro_rcpt_C"/>
</dbReference>
<keyword evidence="4 16" id="KW-0812">Transmembrane</keyword>
<dbReference type="InterPro" id="IPR015683">
    <property type="entry name" value="Ionotropic_Glu_rcpt"/>
</dbReference>
<evidence type="ECO:0000256" key="5">
    <source>
        <dbReference type="ARBA" id="ARBA00022729"/>
    </source>
</evidence>
<feature type="disulfide bond" evidence="14">
    <location>
        <begin position="752"/>
        <end position="806"/>
    </location>
</feature>
<evidence type="ECO:0000256" key="8">
    <source>
        <dbReference type="ARBA" id="ARBA00023136"/>
    </source>
</evidence>
<comment type="function">
    <text evidence="13">Glutamate-gated receptor that probably acts as non-selective cation channel.</text>
</comment>
<keyword evidence="9 13" id="KW-0675">Receptor</keyword>
<keyword evidence="6 16" id="KW-1133">Transmembrane helix</keyword>
<comment type="similarity">
    <text evidence="2 13">Belongs to the glutamate-gated ion channel (TC 1.A.10.1) family.</text>
</comment>
<keyword evidence="11 13" id="KW-1071">Ligand-gated ion channel</keyword>
<dbReference type="PIRSF" id="PIRSF037090">
    <property type="entry name" value="Iontro_Glu-like_rcpt_pln"/>
    <property type="match status" value="1"/>
</dbReference>
<feature type="transmembrane region" description="Helical" evidence="16">
    <location>
        <begin position="642"/>
        <end position="660"/>
    </location>
</feature>
<evidence type="ECO:0000256" key="10">
    <source>
        <dbReference type="ARBA" id="ARBA00023180"/>
    </source>
</evidence>
<comment type="subcellular location">
    <subcellularLocation>
        <location evidence="1">Membrane</location>
        <topology evidence="1">Multi-pass membrane protein</topology>
    </subcellularLocation>
</comment>
<protein>
    <recommendedName>
        <fullName evidence="13">Glutamate receptor</fullName>
    </recommendedName>
</protein>
<dbReference type="PANTHER" id="PTHR18966">
    <property type="entry name" value="IONOTROPIC GLUTAMATE RECEPTOR"/>
    <property type="match status" value="1"/>
</dbReference>
<dbReference type="GO" id="GO:0016020">
    <property type="term" value="C:membrane"/>
    <property type="evidence" value="ECO:0007669"/>
    <property type="project" value="UniProtKB-SubCell"/>
</dbReference>
<dbReference type="SUPFAM" id="SSF53850">
    <property type="entry name" value="Periplasmic binding protein-like II"/>
    <property type="match status" value="1"/>
</dbReference>
<dbReference type="Proteomes" id="UP000825729">
    <property type="component" value="Unassembled WGS sequence"/>
</dbReference>
<evidence type="ECO:0000256" key="6">
    <source>
        <dbReference type="ARBA" id="ARBA00022989"/>
    </source>
</evidence>
<keyword evidence="7 13" id="KW-0406">Ion transport</keyword>
<evidence type="ECO:0000256" key="4">
    <source>
        <dbReference type="ARBA" id="ARBA00022692"/>
    </source>
</evidence>
<dbReference type="EMBL" id="JAINDJ010000002">
    <property type="protein sequence ID" value="KAG9455992.1"/>
    <property type="molecule type" value="Genomic_DNA"/>
</dbReference>
<proteinExistence type="inferred from homology"/>
<evidence type="ECO:0000256" key="16">
    <source>
        <dbReference type="SAM" id="Phobius"/>
    </source>
</evidence>
<dbReference type="SMART" id="SM00079">
    <property type="entry name" value="PBPe"/>
    <property type="match status" value="1"/>
</dbReference>
<dbReference type="InterPro" id="IPR017103">
    <property type="entry name" value="Iontropic_Glu_rcpt_pln"/>
</dbReference>
<evidence type="ECO:0000256" key="12">
    <source>
        <dbReference type="ARBA" id="ARBA00023303"/>
    </source>
</evidence>
<reference evidence="18 19" key="1">
    <citation type="submission" date="2021-07" db="EMBL/GenBank/DDBJ databases">
        <title>The Aristolochia fimbriata genome: insights into angiosperm evolution, floral development and chemical biosynthesis.</title>
        <authorList>
            <person name="Jiao Y."/>
        </authorList>
    </citation>
    <scope>NUCLEOTIDE SEQUENCE [LARGE SCALE GENOMIC DNA]</scope>
    <source>
        <strain evidence="18">IBCAS-2021</strain>
        <tissue evidence="18">Leaf</tissue>
    </source>
</reference>
<feature type="domain" description="Ionotropic glutamate receptor C-terminal" evidence="17">
    <location>
        <begin position="474"/>
        <end position="803"/>
    </location>
</feature>
<evidence type="ECO:0000256" key="14">
    <source>
        <dbReference type="PIRSR" id="PIRSR037090-50"/>
    </source>
</evidence>
<feature type="compositionally biased region" description="Basic and acidic residues" evidence="15">
    <location>
        <begin position="860"/>
        <end position="874"/>
    </location>
</feature>
<evidence type="ECO:0000256" key="3">
    <source>
        <dbReference type="ARBA" id="ARBA00022448"/>
    </source>
</evidence>
<keyword evidence="14" id="KW-1015">Disulfide bond</keyword>
<keyword evidence="12 13" id="KW-0407">Ion channel</keyword>
<keyword evidence="19" id="KW-1185">Reference proteome</keyword>
<dbReference type="GO" id="GO:0015276">
    <property type="term" value="F:ligand-gated monoatomic ion channel activity"/>
    <property type="evidence" value="ECO:0007669"/>
    <property type="project" value="InterPro"/>
</dbReference>
<name>A0AAV7F4F3_ARIFI</name>
<dbReference type="CDD" id="cd13686">
    <property type="entry name" value="GluR_Plant"/>
    <property type="match status" value="1"/>
</dbReference>
<evidence type="ECO:0000256" key="2">
    <source>
        <dbReference type="ARBA" id="ARBA00008685"/>
    </source>
</evidence>
<dbReference type="Pfam" id="PF00060">
    <property type="entry name" value="Lig_chan"/>
    <property type="match status" value="1"/>
</dbReference>
<dbReference type="SUPFAM" id="SSF53822">
    <property type="entry name" value="Periplasmic binding protein-like I"/>
    <property type="match status" value="1"/>
</dbReference>